<dbReference type="AlphaFoldDB" id="A0A392T4S5"/>
<name>A0A392T4S5_9FABA</name>
<organism evidence="1 2">
    <name type="scientific">Trifolium medium</name>
    <dbReference type="NCBI Taxonomy" id="97028"/>
    <lineage>
        <taxon>Eukaryota</taxon>
        <taxon>Viridiplantae</taxon>
        <taxon>Streptophyta</taxon>
        <taxon>Embryophyta</taxon>
        <taxon>Tracheophyta</taxon>
        <taxon>Spermatophyta</taxon>
        <taxon>Magnoliopsida</taxon>
        <taxon>eudicotyledons</taxon>
        <taxon>Gunneridae</taxon>
        <taxon>Pentapetalae</taxon>
        <taxon>rosids</taxon>
        <taxon>fabids</taxon>
        <taxon>Fabales</taxon>
        <taxon>Fabaceae</taxon>
        <taxon>Papilionoideae</taxon>
        <taxon>50 kb inversion clade</taxon>
        <taxon>NPAAA clade</taxon>
        <taxon>Hologalegina</taxon>
        <taxon>IRL clade</taxon>
        <taxon>Trifolieae</taxon>
        <taxon>Trifolium</taxon>
    </lineage>
</organism>
<feature type="non-terminal residue" evidence="1">
    <location>
        <position position="1"/>
    </location>
</feature>
<proteinExistence type="predicted"/>
<sequence>TDHRNNVKALIDNITGDLEKEEGELSAHPKVHSGEGIEDPHVLLNGDTILEPVVKATDHDYVLHHASKHVSKQGSVAEMSRCSPE</sequence>
<dbReference type="EMBL" id="LXQA010491934">
    <property type="protein sequence ID" value="MCI55176.1"/>
    <property type="molecule type" value="Genomic_DNA"/>
</dbReference>
<reference evidence="1 2" key="1">
    <citation type="journal article" date="2018" name="Front. Plant Sci.">
        <title>Red Clover (Trifolium pratense) and Zigzag Clover (T. medium) - A Picture of Genomic Similarities and Differences.</title>
        <authorList>
            <person name="Dluhosova J."/>
            <person name="Istvanek J."/>
            <person name="Nedelnik J."/>
            <person name="Repkova J."/>
        </authorList>
    </citation>
    <scope>NUCLEOTIDE SEQUENCE [LARGE SCALE GENOMIC DNA]</scope>
    <source>
        <strain evidence="2">cv. 10/8</strain>
        <tissue evidence="1">Leaf</tissue>
    </source>
</reference>
<keyword evidence="2" id="KW-1185">Reference proteome</keyword>
<feature type="non-terminal residue" evidence="1">
    <location>
        <position position="85"/>
    </location>
</feature>
<protein>
    <submittedName>
        <fullName evidence="1">Uncharacterized protein</fullName>
    </submittedName>
</protein>
<accession>A0A392T4S5</accession>
<dbReference type="Proteomes" id="UP000265520">
    <property type="component" value="Unassembled WGS sequence"/>
</dbReference>
<evidence type="ECO:0000313" key="2">
    <source>
        <dbReference type="Proteomes" id="UP000265520"/>
    </source>
</evidence>
<evidence type="ECO:0000313" key="1">
    <source>
        <dbReference type="EMBL" id="MCI55176.1"/>
    </source>
</evidence>
<comment type="caution">
    <text evidence="1">The sequence shown here is derived from an EMBL/GenBank/DDBJ whole genome shotgun (WGS) entry which is preliminary data.</text>
</comment>